<dbReference type="Gene3D" id="3.40.50.300">
    <property type="entry name" value="P-loop containing nucleotide triphosphate hydrolases"/>
    <property type="match status" value="1"/>
</dbReference>
<keyword evidence="4" id="KW-1185">Reference proteome</keyword>
<keyword evidence="1" id="KW-0808">Transferase</keyword>
<dbReference type="Pfam" id="PF13469">
    <property type="entry name" value="Sulfotransfer_3"/>
    <property type="match status" value="1"/>
</dbReference>
<dbReference type="InterPro" id="IPR003107">
    <property type="entry name" value="HAT"/>
</dbReference>
<dbReference type="InterPro" id="IPR027417">
    <property type="entry name" value="P-loop_NTPase"/>
</dbReference>
<accession>A0ABN1MBS8</accession>
<dbReference type="InterPro" id="IPR026634">
    <property type="entry name" value="TPST-like"/>
</dbReference>
<dbReference type="PANTHER" id="PTHR12788:SF10">
    <property type="entry name" value="PROTEIN-TYROSINE SULFOTRANSFERASE"/>
    <property type="match status" value="1"/>
</dbReference>
<evidence type="ECO:0000313" key="3">
    <source>
        <dbReference type="EMBL" id="GAA0866752.1"/>
    </source>
</evidence>
<evidence type="ECO:0000256" key="2">
    <source>
        <dbReference type="PROSITE-ProRule" id="PRU00339"/>
    </source>
</evidence>
<dbReference type="RefSeq" id="WP_215350586.1">
    <property type="nucleotide sequence ID" value="NZ_BAAAFE010000009.1"/>
</dbReference>
<reference evidence="3 4" key="1">
    <citation type="journal article" date="2019" name="Int. J. Syst. Evol. Microbiol.">
        <title>The Global Catalogue of Microorganisms (GCM) 10K type strain sequencing project: providing services to taxonomists for standard genome sequencing and annotation.</title>
        <authorList>
            <consortium name="The Broad Institute Genomics Platform"/>
            <consortium name="The Broad Institute Genome Sequencing Center for Infectious Disease"/>
            <person name="Wu L."/>
            <person name="Ma J."/>
        </authorList>
    </citation>
    <scope>NUCLEOTIDE SEQUENCE [LARGE SCALE GENOMIC DNA]</scope>
    <source>
        <strain evidence="3 4">JCM 15910</strain>
    </source>
</reference>
<dbReference type="SMART" id="SM00386">
    <property type="entry name" value="HAT"/>
    <property type="match status" value="1"/>
</dbReference>
<keyword evidence="2" id="KW-0802">TPR repeat</keyword>
<evidence type="ECO:0000256" key="1">
    <source>
        <dbReference type="ARBA" id="ARBA00022679"/>
    </source>
</evidence>
<dbReference type="SMART" id="SM00028">
    <property type="entry name" value="TPR"/>
    <property type="match status" value="4"/>
</dbReference>
<gene>
    <name evidence="3" type="ORF">GCM10009115_31300</name>
</gene>
<organism evidence="3 4">
    <name type="scientific">Sphingopyxis soli</name>
    <dbReference type="NCBI Taxonomy" id="592051"/>
    <lineage>
        <taxon>Bacteria</taxon>
        <taxon>Pseudomonadati</taxon>
        <taxon>Pseudomonadota</taxon>
        <taxon>Alphaproteobacteria</taxon>
        <taxon>Sphingomonadales</taxon>
        <taxon>Sphingomonadaceae</taxon>
        <taxon>Sphingopyxis</taxon>
    </lineage>
</organism>
<dbReference type="Gene3D" id="1.25.40.10">
    <property type="entry name" value="Tetratricopeptide repeat domain"/>
    <property type="match status" value="2"/>
</dbReference>
<dbReference type="SUPFAM" id="SSF48452">
    <property type="entry name" value="TPR-like"/>
    <property type="match status" value="1"/>
</dbReference>
<dbReference type="EMBL" id="BAAAFE010000009">
    <property type="protein sequence ID" value="GAA0866752.1"/>
    <property type="molecule type" value="Genomic_DNA"/>
</dbReference>
<dbReference type="Pfam" id="PF14559">
    <property type="entry name" value="TPR_19"/>
    <property type="match status" value="1"/>
</dbReference>
<name>A0ABN1MBS8_9SPHN</name>
<dbReference type="SUPFAM" id="SSF52540">
    <property type="entry name" value="P-loop containing nucleoside triphosphate hydrolases"/>
    <property type="match status" value="1"/>
</dbReference>
<evidence type="ECO:0000313" key="4">
    <source>
        <dbReference type="Proteomes" id="UP001500738"/>
    </source>
</evidence>
<feature type="repeat" description="TPR" evidence="2">
    <location>
        <begin position="49"/>
        <end position="82"/>
    </location>
</feature>
<dbReference type="Pfam" id="PF13181">
    <property type="entry name" value="TPR_8"/>
    <property type="match status" value="1"/>
</dbReference>
<dbReference type="PANTHER" id="PTHR12788">
    <property type="entry name" value="PROTEIN-TYROSINE SULFOTRANSFERASE 2"/>
    <property type="match status" value="1"/>
</dbReference>
<dbReference type="Proteomes" id="UP001500738">
    <property type="component" value="Unassembled WGS sequence"/>
</dbReference>
<dbReference type="InterPro" id="IPR019734">
    <property type="entry name" value="TPR_rpt"/>
</dbReference>
<dbReference type="InterPro" id="IPR011990">
    <property type="entry name" value="TPR-like_helical_dom_sf"/>
</dbReference>
<comment type="caution">
    <text evidence="3">The sequence shown here is derived from an EMBL/GenBank/DDBJ whole genome shotgun (WGS) entry which is preliminary data.</text>
</comment>
<feature type="repeat" description="TPR" evidence="2">
    <location>
        <begin position="151"/>
        <end position="184"/>
    </location>
</feature>
<proteinExistence type="predicted"/>
<sequence>MTANHAQRSIERGLRNPELLAAALALSEGRLHDAEPVLKAHLKQDPFDVAAIRMLAELAARIERYRDAEALLRRALELAPEFLAARSNLATVLHRQGRSGEAVEELEKLQIVDPDNLMNANLKAAALGRVGEFDEALELYEKVLQTFGKQPKIWMSYGHMLKTVGRQADAVAAYRKAIELRPSLGEVWWSLANLKTFRFGDADLAAMEETLERGDIAPEDRFHLHFALGKANEDRQQAEAAFAHYDRGNALRKAMLDYDAGQTRASVDHAKVLYTAAFFAERPDHGCAAPDPVFIVGMPRAGSTLIEQILSSHSMIEGTMELPDIPKLFAKARNMGGIARLTAAEAREFGEQYLRDTQVQRKSGKPFYIDKLPNNWLHVGFIRLILPHAKIIDARRHPMDCCFSNFKQHFARGQAFSYSLTDMGRYYADYVELMDHFDTVLPGHVHRVFHERVIGDLEGEVRAMLAYMDLPFEQACLDFHANDRAVRTASSEQVRRPINRDGVDQWRAMEPWLGPLVEALGPVLTQYPVRA</sequence>
<dbReference type="PROSITE" id="PS50005">
    <property type="entry name" value="TPR"/>
    <property type="match status" value="2"/>
</dbReference>
<protein>
    <submittedName>
        <fullName evidence="3">Tetratricopeptide repeat-containing sulfotransferase family protein</fullName>
    </submittedName>
</protein>